<dbReference type="CTD" id="20322669"/>
<evidence type="ECO:0000313" key="1">
    <source>
        <dbReference type="EMBL" id="KER23681.1"/>
    </source>
</evidence>
<dbReference type="Proteomes" id="UP000054324">
    <property type="component" value="Unassembled WGS sequence"/>
</dbReference>
<gene>
    <name evidence="1" type="ORF">T265_08490</name>
</gene>
<evidence type="ECO:0000313" key="2">
    <source>
        <dbReference type="Proteomes" id="UP000054324"/>
    </source>
</evidence>
<dbReference type="AlphaFoldDB" id="A0A074Z916"/>
<sequence length="113" mass="12678">MRSNKSGTRVQCFPLVWTPRNNYARTGTRPFKREWRGYEQKYLSRKTPKLHRKLSGYIANPVTGIDLAGDGAETVLKQVLHLVVVGLFAELGNLIANVSSPIDVTSLVRYCGE</sequence>
<dbReference type="EMBL" id="KL596840">
    <property type="protein sequence ID" value="KER23681.1"/>
    <property type="molecule type" value="Genomic_DNA"/>
</dbReference>
<accession>A0A074Z916</accession>
<name>A0A074Z916_OPIVI</name>
<dbReference type="KEGG" id="ovi:T265_08490"/>
<reference evidence="1 2" key="1">
    <citation type="submission" date="2013-11" db="EMBL/GenBank/DDBJ databases">
        <title>Opisthorchis viverrini - life in the bile duct.</title>
        <authorList>
            <person name="Young N.D."/>
            <person name="Nagarajan N."/>
            <person name="Lin S.J."/>
            <person name="Korhonen P.K."/>
            <person name="Jex A.R."/>
            <person name="Hall R.S."/>
            <person name="Safavi-Hemami H."/>
            <person name="Kaewkong W."/>
            <person name="Bertrand D."/>
            <person name="Gao S."/>
            <person name="Seet Q."/>
            <person name="Wongkham S."/>
            <person name="Teh B.T."/>
            <person name="Wongkham C."/>
            <person name="Intapan P.M."/>
            <person name="Maleewong W."/>
            <person name="Yang X."/>
            <person name="Hu M."/>
            <person name="Wang Z."/>
            <person name="Hofmann A."/>
            <person name="Sternberg P.W."/>
            <person name="Tan P."/>
            <person name="Wang J."/>
            <person name="Gasser R.B."/>
        </authorList>
    </citation>
    <scope>NUCLEOTIDE SEQUENCE [LARGE SCALE GENOMIC DNA]</scope>
</reference>
<protein>
    <submittedName>
        <fullName evidence="1">Uncharacterized protein</fullName>
    </submittedName>
</protein>
<proteinExistence type="predicted"/>
<dbReference type="GeneID" id="20322669"/>
<keyword evidence="2" id="KW-1185">Reference proteome</keyword>
<dbReference type="RefSeq" id="XP_009172568.1">
    <property type="nucleotide sequence ID" value="XM_009174304.1"/>
</dbReference>
<organism evidence="1 2">
    <name type="scientific">Opisthorchis viverrini</name>
    <name type="common">Southeast Asian liver fluke</name>
    <dbReference type="NCBI Taxonomy" id="6198"/>
    <lineage>
        <taxon>Eukaryota</taxon>
        <taxon>Metazoa</taxon>
        <taxon>Spiralia</taxon>
        <taxon>Lophotrochozoa</taxon>
        <taxon>Platyhelminthes</taxon>
        <taxon>Trematoda</taxon>
        <taxon>Digenea</taxon>
        <taxon>Opisthorchiida</taxon>
        <taxon>Opisthorchiata</taxon>
        <taxon>Opisthorchiidae</taxon>
        <taxon>Opisthorchis</taxon>
    </lineage>
</organism>